<dbReference type="PANTHER" id="PTHR43788:SF8">
    <property type="entry name" value="DNA-BINDING PROTEIN SMUBP-2"/>
    <property type="match status" value="1"/>
</dbReference>
<dbReference type="InterPro" id="IPR041679">
    <property type="entry name" value="DNA2/NAM7-like_C"/>
</dbReference>
<proteinExistence type="inferred from homology"/>
<dbReference type="GO" id="GO:0005524">
    <property type="term" value="F:ATP binding"/>
    <property type="evidence" value="ECO:0007669"/>
    <property type="project" value="UniProtKB-KW"/>
</dbReference>
<evidence type="ECO:0000313" key="8">
    <source>
        <dbReference type="Proteomes" id="UP000460317"/>
    </source>
</evidence>
<dbReference type="InterPro" id="IPR002716">
    <property type="entry name" value="PIN_dom"/>
</dbReference>
<sequence length="780" mass="87097">MTNNIKLSNYKSFFADQVKEAIDEQQKINRSQMRTLFKTGELSIAYVDSVQHETGLVILKCPRRMAPRLKVQKSIVILSKGAKATLGDKITEWSCQWEEFCSNPSYHSPASDMTPMYYVHKEDSPYDYVACSGISSKLYDIFAKTIAAGKSLTLIVYNPFPPIEYFRNLANYIDAFSTNEELALEPTISYDCWTPDELAFDENNPTGISDTIIETLANENSCIVQGPPGTGKSYTIATIIATYLQEGKTVCVTTMANKGLIELIKQKPLQKFVESGVVHKTNLSVDERKQVNGLKEASPDMQVQGGELLCATNYQLSSVYSDKKMSLYGLPQYDLIVIEEASQAFLTTIVAFKQLGIKCLIVGDPMQLPPIVKLNNPQYNSWNVTTQVEGLKTIALGSNIKSYRIVTTFRLTSRSAALTKSFYGNRFVSVKKDYLDFSNTNSPLFPADGGVLYHCTMDARNGVYSEKADALIRQIIESMETFYPERSLAIITPFRDSVKELQKNFCTSDLELDLTIETIDRIQGMTVDYAILYIPGRNPGFALEDKRFNVATSRSLSTTLIISDAPLNEFHAVSPIVLSFIGNCDSYKADRTVIRKNQIANTSIANGDISKEDTPVTDIPPIAVKVVGKIDLSQFERPKKELSKTKKKFYIIDTNVFVNCPEIISKIDSSYPVILSAKVADELDKMKIKLSAQDKANAEKALRILNQMSGRDIRYGMADTSLLPEDFDKRSPDNMILSVALKYQDENPIVLTSDNGLQLKSKILGITTISLKAFLKQLKH</sequence>
<dbReference type="GO" id="GO:0043139">
    <property type="term" value="F:5'-3' DNA helicase activity"/>
    <property type="evidence" value="ECO:0007669"/>
    <property type="project" value="TreeGrafter"/>
</dbReference>
<dbReference type="SUPFAM" id="SSF88723">
    <property type="entry name" value="PIN domain-like"/>
    <property type="match status" value="1"/>
</dbReference>
<dbReference type="AlphaFoldDB" id="A0A7J5JX01"/>
<dbReference type="Pfam" id="PF13087">
    <property type="entry name" value="AAA_12"/>
    <property type="match status" value="1"/>
</dbReference>
<dbReference type="InterPro" id="IPR050534">
    <property type="entry name" value="Coronavir_polyprotein_1ab"/>
</dbReference>
<organism evidence="7 8">
    <name type="scientific">Bacteroides thetaiotaomicron</name>
    <dbReference type="NCBI Taxonomy" id="818"/>
    <lineage>
        <taxon>Bacteria</taxon>
        <taxon>Pseudomonadati</taxon>
        <taxon>Bacteroidota</taxon>
        <taxon>Bacteroidia</taxon>
        <taxon>Bacteroidales</taxon>
        <taxon>Bacteroidaceae</taxon>
        <taxon>Bacteroides</taxon>
    </lineage>
</organism>
<dbReference type="SUPFAM" id="SSF52540">
    <property type="entry name" value="P-loop containing nucleoside triphosphate hydrolases"/>
    <property type="match status" value="1"/>
</dbReference>
<gene>
    <name evidence="7" type="ORF">GAN93_00575</name>
</gene>
<evidence type="ECO:0000256" key="5">
    <source>
        <dbReference type="ARBA" id="ARBA00046345"/>
    </source>
</evidence>
<evidence type="ECO:0000256" key="4">
    <source>
        <dbReference type="ARBA" id="ARBA00022840"/>
    </source>
</evidence>
<evidence type="ECO:0000256" key="2">
    <source>
        <dbReference type="ARBA" id="ARBA00022801"/>
    </source>
</evidence>
<dbReference type="Pfam" id="PF13638">
    <property type="entry name" value="PIN_4"/>
    <property type="match status" value="1"/>
</dbReference>
<keyword evidence="4" id="KW-0067">ATP-binding</keyword>
<dbReference type="InterPro" id="IPR029060">
    <property type="entry name" value="PIN-like_dom_sf"/>
</dbReference>
<dbReference type="Gene3D" id="3.40.50.300">
    <property type="entry name" value="P-loop containing nucleotide triphosphate hydrolases"/>
    <property type="match status" value="3"/>
</dbReference>
<evidence type="ECO:0000313" key="7">
    <source>
        <dbReference type="EMBL" id="KAB4455999.1"/>
    </source>
</evidence>
<reference evidence="7 8" key="1">
    <citation type="journal article" date="2019" name="Nat. Med.">
        <title>A library of human gut bacterial isolates paired with longitudinal multiomics data enables mechanistic microbiome research.</title>
        <authorList>
            <person name="Poyet M."/>
            <person name="Groussin M."/>
            <person name="Gibbons S.M."/>
            <person name="Avila-Pacheco J."/>
            <person name="Jiang X."/>
            <person name="Kearney S.M."/>
            <person name="Perrotta A.R."/>
            <person name="Berdy B."/>
            <person name="Zhao S."/>
            <person name="Lieberman T.D."/>
            <person name="Swanson P.K."/>
            <person name="Smith M."/>
            <person name="Roesemann S."/>
            <person name="Alexander J.E."/>
            <person name="Rich S.A."/>
            <person name="Livny J."/>
            <person name="Vlamakis H."/>
            <person name="Clish C."/>
            <person name="Bullock K."/>
            <person name="Deik A."/>
            <person name="Scott J."/>
            <person name="Pierce K.A."/>
            <person name="Xavier R.J."/>
            <person name="Alm E.J."/>
        </authorList>
    </citation>
    <scope>NUCLEOTIDE SEQUENCE [LARGE SCALE GENOMIC DNA]</scope>
    <source>
        <strain evidence="7 8">BIOML-A165</strain>
    </source>
</reference>
<dbReference type="GO" id="GO:0016787">
    <property type="term" value="F:hydrolase activity"/>
    <property type="evidence" value="ECO:0007669"/>
    <property type="project" value="UniProtKB-KW"/>
</dbReference>
<dbReference type="SMART" id="SM00670">
    <property type="entry name" value="PINc"/>
    <property type="match status" value="1"/>
</dbReference>
<evidence type="ECO:0000256" key="3">
    <source>
        <dbReference type="ARBA" id="ARBA00022806"/>
    </source>
</evidence>
<comment type="caution">
    <text evidence="7">The sequence shown here is derived from an EMBL/GenBank/DDBJ whole genome shotgun (WGS) entry which is preliminary data.</text>
</comment>
<comment type="similarity">
    <text evidence="5">In the N-terminal section; belongs to the PINc/VapC protein family.</text>
</comment>
<keyword evidence="2" id="KW-0378">Hydrolase</keyword>
<dbReference type="Gene3D" id="3.40.50.1010">
    <property type="entry name" value="5'-nuclease"/>
    <property type="match status" value="1"/>
</dbReference>
<dbReference type="EMBL" id="WCSB01000001">
    <property type="protein sequence ID" value="KAB4455999.1"/>
    <property type="molecule type" value="Genomic_DNA"/>
</dbReference>
<dbReference type="Proteomes" id="UP000460317">
    <property type="component" value="Unassembled WGS sequence"/>
</dbReference>
<dbReference type="InterPro" id="IPR027417">
    <property type="entry name" value="P-loop_NTPase"/>
</dbReference>
<evidence type="ECO:0000259" key="6">
    <source>
        <dbReference type="SMART" id="SM00670"/>
    </source>
</evidence>
<dbReference type="CDD" id="cd09883">
    <property type="entry name" value="PIN_VapC_PhoHL-ATPase"/>
    <property type="match status" value="1"/>
</dbReference>
<evidence type="ECO:0000256" key="1">
    <source>
        <dbReference type="ARBA" id="ARBA00022741"/>
    </source>
</evidence>
<keyword evidence="1" id="KW-0547">Nucleotide-binding</keyword>
<name>A0A7J5JX01_BACT4</name>
<keyword evidence="3" id="KW-0347">Helicase</keyword>
<dbReference type="PANTHER" id="PTHR43788">
    <property type="entry name" value="DNA2/NAM7 HELICASE FAMILY MEMBER"/>
    <property type="match status" value="1"/>
</dbReference>
<protein>
    <submittedName>
        <fullName evidence="7">AAA family ATPase</fullName>
    </submittedName>
</protein>
<accession>A0A7J5JX01</accession>
<dbReference type="Pfam" id="PF13245">
    <property type="entry name" value="AAA_19"/>
    <property type="match status" value="1"/>
</dbReference>
<feature type="domain" description="PIN" evidence="6">
    <location>
        <begin position="648"/>
        <end position="759"/>
    </location>
</feature>
<dbReference type="RefSeq" id="WP_130041006.1">
    <property type="nucleotide sequence ID" value="NZ_RCXW01000001.1"/>
</dbReference>